<sequence length="258" mass="29826">MAVFGLQSSNTNNEISRYQVGRYVNCNEAIWRIFAFPIYERHPTVVHLAVHLENGQRVYFMASNATQRAETPPATTLASFFAICQSDPFARTLLYSEMPRYYTWNAFQRRMQGDAVSGYPDVRSTDALGRMYTVHPKNDECFYLRLLLVNVRGPTSFETLRAINGVIFPTYRAACEELNLLENDTHFDTTIAEAIISASPSQIRTLFAIIISTRFPSNPYNLWHKYKDNMSEDILHQIRITSKNYDVEMNEEIHNRAR</sequence>
<dbReference type="EMBL" id="CADEBD010000333">
    <property type="protein sequence ID" value="CAB3246793.1"/>
    <property type="molecule type" value="Genomic_DNA"/>
</dbReference>
<protein>
    <recommendedName>
        <fullName evidence="5">Helitron helicase-like domain-containing protein</fullName>
    </recommendedName>
</protein>
<dbReference type="PANTHER" id="PTHR10492">
    <property type="match status" value="1"/>
</dbReference>
<dbReference type="Proteomes" id="UP000494106">
    <property type="component" value="Unassembled WGS sequence"/>
</dbReference>
<organism evidence="1 3">
    <name type="scientific">Arctia plantaginis</name>
    <name type="common">Wood tiger moth</name>
    <name type="synonym">Phalaena plantaginis</name>
    <dbReference type="NCBI Taxonomy" id="874455"/>
    <lineage>
        <taxon>Eukaryota</taxon>
        <taxon>Metazoa</taxon>
        <taxon>Ecdysozoa</taxon>
        <taxon>Arthropoda</taxon>
        <taxon>Hexapoda</taxon>
        <taxon>Insecta</taxon>
        <taxon>Pterygota</taxon>
        <taxon>Neoptera</taxon>
        <taxon>Endopterygota</taxon>
        <taxon>Lepidoptera</taxon>
        <taxon>Glossata</taxon>
        <taxon>Ditrysia</taxon>
        <taxon>Noctuoidea</taxon>
        <taxon>Erebidae</taxon>
        <taxon>Arctiinae</taxon>
        <taxon>Arctia</taxon>
    </lineage>
</organism>
<evidence type="ECO:0000313" key="3">
    <source>
        <dbReference type="Proteomes" id="UP000494106"/>
    </source>
</evidence>
<evidence type="ECO:0008006" key="5">
    <source>
        <dbReference type="Google" id="ProtNLM"/>
    </source>
</evidence>
<proteinExistence type="predicted"/>
<comment type="caution">
    <text evidence="1">The sequence shown here is derived from an EMBL/GenBank/DDBJ whole genome shotgun (WGS) entry which is preliminary data.</text>
</comment>
<name>A0A8S0ZQE2_ARCPL</name>
<dbReference type="PANTHER" id="PTHR10492:SF57">
    <property type="entry name" value="ATP-DEPENDENT DNA HELICASE"/>
    <property type="match status" value="1"/>
</dbReference>
<dbReference type="Proteomes" id="UP000494256">
    <property type="component" value="Unassembled WGS sequence"/>
</dbReference>
<evidence type="ECO:0000313" key="2">
    <source>
        <dbReference type="EMBL" id="CAB3246793.1"/>
    </source>
</evidence>
<accession>A0A8S0ZQE2</accession>
<evidence type="ECO:0000313" key="4">
    <source>
        <dbReference type="Proteomes" id="UP000494256"/>
    </source>
</evidence>
<keyword evidence="3" id="KW-1185">Reference proteome</keyword>
<evidence type="ECO:0000313" key="1">
    <source>
        <dbReference type="EMBL" id="CAB3233915.1"/>
    </source>
</evidence>
<dbReference type="AlphaFoldDB" id="A0A8S0ZQE2"/>
<dbReference type="OrthoDB" id="1728974at2759"/>
<reference evidence="3 4" key="1">
    <citation type="submission" date="2020-04" db="EMBL/GenBank/DDBJ databases">
        <authorList>
            <person name="Wallbank WR R."/>
            <person name="Pardo Diaz C."/>
            <person name="Kozak K."/>
            <person name="Martin S."/>
            <person name="Jiggins C."/>
            <person name="Moest M."/>
            <person name="Warren A I."/>
            <person name="Byers J.R.P. K."/>
            <person name="Montejo-Kovacevich G."/>
            <person name="Yen C E."/>
        </authorList>
    </citation>
    <scope>NUCLEOTIDE SEQUENCE [LARGE SCALE GENOMIC DNA]</scope>
</reference>
<gene>
    <name evidence="2" type="ORF">APLA_LOCUS11642</name>
    <name evidence="1" type="ORF">APLA_LOCUS5487</name>
</gene>
<dbReference type="EMBL" id="CADEBC010000479">
    <property type="protein sequence ID" value="CAB3233915.1"/>
    <property type="molecule type" value="Genomic_DNA"/>
</dbReference>